<feature type="transmembrane region" description="Helical" evidence="5">
    <location>
        <begin position="21"/>
        <end position="39"/>
    </location>
</feature>
<gene>
    <name evidence="6" type="ORF">VCB98_04845</name>
</gene>
<keyword evidence="2 5" id="KW-0812">Transmembrane</keyword>
<dbReference type="Pfam" id="PF01566">
    <property type="entry name" value="Nramp"/>
    <property type="match status" value="1"/>
</dbReference>
<sequence>MAGAAVGVSHLVQATRAGAEYGLLLLGLVLITCLLKYPFLEFGPRYTAATGESLLAAYRRQGRWALSLYVLITVGTMFVILASVTLVTAGLASRLFAPELDTVLISAIILAVCGLVLLLGRFRGLDLSMKLIMSVLAVLTLAAVSLALLNPGEWTAETAAPPLSSLWTGAGIAFLLALMGWMPIPLDVAAWHSLWAMERSRSTGQRVSVRHALLDFKIGYAGATLLAACFLVLGALVMFGSGERFSDSAVAFSSQFAQLYGQLLGDWSVPVILFTALVVMFSTTLAVSDAYPRVLTALAGFLLPGREMSPDSGPRVYVAAFLLVAAGALVIIRYFGGAFTTLVDFATTVSFLSAPILAWLNLRAVTGPWMPTAERPGPVLRGLSWLGLAFLVGFSLAWIGWRLSG</sequence>
<feature type="transmembrane region" description="Helical" evidence="5">
    <location>
        <begin position="103"/>
        <end position="119"/>
    </location>
</feature>
<evidence type="ECO:0000256" key="1">
    <source>
        <dbReference type="ARBA" id="ARBA00004141"/>
    </source>
</evidence>
<proteinExistence type="predicted"/>
<keyword evidence="3 5" id="KW-1133">Transmembrane helix</keyword>
<organism evidence="6 7">
    <name type="scientific">Natronospira elongata</name>
    <dbReference type="NCBI Taxonomy" id="3110268"/>
    <lineage>
        <taxon>Bacteria</taxon>
        <taxon>Pseudomonadati</taxon>
        <taxon>Pseudomonadota</taxon>
        <taxon>Gammaproteobacteria</taxon>
        <taxon>Natronospirales</taxon>
        <taxon>Natronospiraceae</taxon>
        <taxon>Natronospira</taxon>
    </lineage>
</organism>
<feature type="transmembrane region" description="Helical" evidence="5">
    <location>
        <begin position="267"/>
        <end position="287"/>
    </location>
</feature>
<dbReference type="InterPro" id="IPR001046">
    <property type="entry name" value="NRAMP_fam"/>
</dbReference>
<dbReference type="Proteomes" id="UP001302316">
    <property type="component" value="Unassembled WGS sequence"/>
</dbReference>
<evidence type="ECO:0000256" key="4">
    <source>
        <dbReference type="ARBA" id="ARBA00023136"/>
    </source>
</evidence>
<dbReference type="GO" id="GO:0016020">
    <property type="term" value="C:membrane"/>
    <property type="evidence" value="ECO:0007669"/>
    <property type="project" value="UniProtKB-SubCell"/>
</dbReference>
<feature type="transmembrane region" description="Helical" evidence="5">
    <location>
        <begin position="316"/>
        <end position="336"/>
    </location>
</feature>
<feature type="transmembrane region" description="Helical" evidence="5">
    <location>
        <begin position="218"/>
        <end position="239"/>
    </location>
</feature>
<feature type="transmembrane region" description="Helical" evidence="5">
    <location>
        <begin position="342"/>
        <end position="362"/>
    </location>
</feature>
<evidence type="ECO:0000256" key="5">
    <source>
        <dbReference type="SAM" id="Phobius"/>
    </source>
</evidence>
<name>A0AAP6JE33_9GAMM</name>
<protein>
    <submittedName>
        <fullName evidence="6">Divalent metal cation transporter</fullName>
    </submittedName>
</protein>
<dbReference type="Gene3D" id="1.20.1740.10">
    <property type="entry name" value="Amino acid/polyamine transporter I"/>
    <property type="match status" value="1"/>
</dbReference>
<dbReference type="EMBL" id="JAYGII010000006">
    <property type="protein sequence ID" value="MEA5445148.1"/>
    <property type="molecule type" value="Genomic_DNA"/>
</dbReference>
<dbReference type="AlphaFoldDB" id="A0AAP6JE33"/>
<keyword evidence="4 5" id="KW-0472">Membrane</keyword>
<keyword evidence="7" id="KW-1185">Reference proteome</keyword>
<comment type="subcellular location">
    <subcellularLocation>
        <location evidence="1">Membrane</location>
        <topology evidence="1">Multi-pass membrane protein</topology>
    </subcellularLocation>
</comment>
<feature type="transmembrane region" description="Helical" evidence="5">
    <location>
        <begin position="169"/>
        <end position="197"/>
    </location>
</feature>
<evidence type="ECO:0000256" key="2">
    <source>
        <dbReference type="ARBA" id="ARBA00022692"/>
    </source>
</evidence>
<evidence type="ECO:0000313" key="6">
    <source>
        <dbReference type="EMBL" id="MEA5445148.1"/>
    </source>
</evidence>
<feature type="transmembrane region" description="Helical" evidence="5">
    <location>
        <begin position="383"/>
        <end position="401"/>
    </location>
</feature>
<reference evidence="6 7" key="1">
    <citation type="submission" date="2023-12" db="EMBL/GenBank/DDBJ databases">
        <title>Whole-genome sequencing of halo(alkali)philic microorganisms from hypersaline lakes.</title>
        <authorList>
            <person name="Sorokin D.Y."/>
            <person name="Merkel A.Y."/>
            <person name="Messina E."/>
            <person name="Yakimov M."/>
        </authorList>
    </citation>
    <scope>NUCLEOTIDE SEQUENCE [LARGE SCALE GENOMIC DNA]</scope>
    <source>
        <strain evidence="6 7">AB-CW1</strain>
    </source>
</reference>
<feature type="transmembrane region" description="Helical" evidence="5">
    <location>
        <begin position="131"/>
        <end position="149"/>
    </location>
</feature>
<accession>A0AAP6JE33</accession>
<comment type="caution">
    <text evidence="6">The sequence shown here is derived from an EMBL/GenBank/DDBJ whole genome shotgun (WGS) entry which is preliminary data.</text>
</comment>
<evidence type="ECO:0000256" key="3">
    <source>
        <dbReference type="ARBA" id="ARBA00022989"/>
    </source>
</evidence>
<dbReference type="RefSeq" id="WP_346050797.1">
    <property type="nucleotide sequence ID" value="NZ_JAYGII010000006.1"/>
</dbReference>
<dbReference type="GO" id="GO:0046873">
    <property type="term" value="F:metal ion transmembrane transporter activity"/>
    <property type="evidence" value="ECO:0007669"/>
    <property type="project" value="InterPro"/>
</dbReference>
<evidence type="ECO:0000313" key="7">
    <source>
        <dbReference type="Proteomes" id="UP001302316"/>
    </source>
</evidence>
<feature type="transmembrane region" description="Helical" evidence="5">
    <location>
        <begin position="68"/>
        <end position="91"/>
    </location>
</feature>